<protein>
    <submittedName>
        <fullName evidence="2">Uncharacterized protein</fullName>
    </submittedName>
</protein>
<dbReference type="EMBL" id="HBEF01003421">
    <property type="protein sequence ID" value="CAD8330068.1"/>
    <property type="molecule type" value="Transcribed_RNA"/>
</dbReference>
<gene>
    <name evidence="2" type="ORF">CAUS1442_LOCUS2166</name>
</gene>
<feature type="region of interest" description="Disordered" evidence="1">
    <location>
        <begin position="95"/>
        <end position="132"/>
    </location>
</feature>
<feature type="region of interest" description="Disordered" evidence="1">
    <location>
        <begin position="1"/>
        <end position="56"/>
    </location>
</feature>
<name>A0A7R9ZJC8_9STRA</name>
<sequence length="258" mass="29376">MITIATTPVSMHQPQHFIEVRPDQVDDSADDRELQKQRQQQQQQEEGPEHEQQPEHPSEVIALATRMVNFLNIIKPDNPNKADDAATVISTSDETAATASTTSSHSHATISTSARQISSTSEVTDDLSAQQQKPHVSFGTVHVRHYERVIGNHPDVHFGIPLGIGWSYVDDESVELRSYHRSVQHKGCYKLSRQARRKIFHEEVGLSQEQTRAIEMKLDTKRKNQRKMTGKLWNRIKSRPFAVKVRVRLLSYSQPESL</sequence>
<feature type="compositionally biased region" description="Polar residues" evidence="1">
    <location>
        <begin position="1"/>
        <end position="13"/>
    </location>
</feature>
<feature type="compositionally biased region" description="Polar residues" evidence="1">
    <location>
        <begin position="115"/>
        <end position="132"/>
    </location>
</feature>
<dbReference type="AlphaFoldDB" id="A0A7R9ZJC8"/>
<reference evidence="2" key="1">
    <citation type="submission" date="2021-01" db="EMBL/GenBank/DDBJ databases">
        <authorList>
            <person name="Corre E."/>
            <person name="Pelletier E."/>
            <person name="Niang G."/>
            <person name="Scheremetjew M."/>
            <person name="Finn R."/>
            <person name="Kale V."/>
            <person name="Holt S."/>
            <person name="Cochrane G."/>
            <person name="Meng A."/>
            <person name="Brown T."/>
            <person name="Cohen L."/>
        </authorList>
    </citation>
    <scope>NUCLEOTIDE SEQUENCE</scope>
    <source>
        <strain evidence="2">CCMP3328</strain>
    </source>
</reference>
<evidence type="ECO:0000256" key="1">
    <source>
        <dbReference type="SAM" id="MobiDB-lite"/>
    </source>
</evidence>
<accession>A0A7R9ZJC8</accession>
<organism evidence="2">
    <name type="scientific">Craspedostauros australis</name>
    <dbReference type="NCBI Taxonomy" id="1486917"/>
    <lineage>
        <taxon>Eukaryota</taxon>
        <taxon>Sar</taxon>
        <taxon>Stramenopiles</taxon>
        <taxon>Ochrophyta</taxon>
        <taxon>Bacillariophyta</taxon>
        <taxon>Bacillariophyceae</taxon>
        <taxon>Bacillariophycidae</taxon>
        <taxon>Naviculales</taxon>
        <taxon>Naviculaceae</taxon>
        <taxon>Craspedostauros</taxon>
    </lineage>
</organism>
<proteinExistence type="predicted"/>
<feature type="compositionally biased region" description="Basic and acidic residues" evidence="1">
    <location>
        <begin position="47"/>
        <end position="56"/>
    </location>
</feature>
<evidence type="ECO:0000313" key="2">
    <source>
        <dbReference type="EMBL" id="CAD8330068.1"/>
    </source>
</evidence>
<feature type="compositionally biased region" description="Low complexity" evidence="1">
    <location>
        <begin position="95"/>
        <end position="114"/>
    </location>
</feature>